<name>A0A143PFN3_LUTPR</name>
<feature type="region of interest" description="Disordered" evidence="1">
    <location>
        <begin position="1"/>
        <end position="22"/>
    </location>
</feature>
<evidence type="ECO:0000259" key="2">
    <source>
        <dbReference type="Pfam" id="PF07238"/>
    </source>
</evidence>
<dbReference type="STRING" id="1855912.LuPra_00549"/>
<protein>
    <submittedName>
        <fullName evidence="3">PilZ domain protein</fullName>
    </submittedName>
</protein>
<dbReference type="Proteomes" id="UP000076079">
    <property type="component" value="Chromosome"/>
</dbReference>
<dbReference type="EMBL" id="CP015136">
    <property type="protein sequence ID" value="AMY07382.1"/>
    <property type="molecule type" value="Genomic_DNA"/>
</dbReference>
<dbReference type="SUPFAM" id="SSF141371">
    <property type="entry name" value="PilZ domain-like"/>
    <property type="match status" value="1"/>
</dbReference>
<feature type="domain" description="PilZ" evidence="2">
    <location>
        <begin position="8"/>
        <end position="88"/>
    </location>
</feature>
<evidence type="ECO:0000313" key="3">
    <source>
        <dbReference type="EMBL" id="AMY07382.1"/>
    </source>
</evidence>
<dbReference type="Pfam" id="PF07238">
    <property type="entry name" value="PilZ"/>
    <property type="match status" value="1"/>
</dbReference>
<dbReference type="AlphaFoldDB" id="A0A143PFN3"/>
<dbReference type="KEGG" id="abac:LuPra_00549"/>
<dbReference type="GO" id="GO:0035438">
    <property type="term" value="F:cyclic-di-GMP binding"/>
    <property type="evidence" value="ECO:0007669"/>
    <property type="project" value="InterPro"/>
</dbReference>
<reference evidence="4" key="2">
    <citation type="submission" date="2016-04" db="EMBL/GenBank/DDBJ databases">
        <title>First Complete Genome Sequence of a Subdivision 6 Acidobacterium.</title>
        <authorList>
            <person name="Huang S."/>
            <person name="Vieira S."/>
            <person name="Bunk B."/>
            <person name="Riedel T."/>
            <person name="Sproeer C."/>
            <person name="Overmann J."/>
        </authorList>
    </citation>
    <scope>NUCLEOTIDE SEQUENCE [LARGE SCALE GENOMIC DNA]</scope>
    <source>
        <strain evidence="4">DSM 100886 HEG_-6_39</strain>
    </source>
</reference>
<reference evidence="3 4" key="1">
    <citation type="journal article" date="2016" name="Genome Announc.">
        <title>First Complete Genome Sequence of a Subdivision 6 Acidobacterium Strain.</title>
        <authorList>
            <person name="Huang S."/>
            <person name="Vieira S."/>
            <person name="Bunk B."/>
            <person name="Riedel T."/>
            <person name="Sproer C."/>
            <person name="Overmann J."/>
        </authorList>
    </citation>
    <scope>NUCLEOTIDE SEQUENCE [LARGE SCALE GENOMIC DNA]</scope>
    <source>
        <strain evidence="4">DSM 100886 HEG_-6_39</strain>
    </source>
</reference>
<evidence type="ECO:0000256" key="1">
    <source>
        <dbReference type="SAM" id="MobiDB-lite"/>
    </source>
</evidence>
<proteinExistence type="predicted"/>
<sequence>MSQKDAENRRQHRRIPATSLPSLTARMSGGAAVKLLDVSRRGVRLETNLHMRPGQRVCIRFVAADATVTLTAAVVRATVAHVESDGIRYETALSLAGDLLLCDQLHEAAMQEPESPDAGPPTPTQNGLRAIVDYTVIVRGGPDRSALLEGLQNNSW</sequence>
<accession>A0A143PFN3</accession>
<dbReference type="Gene3D" id="2.40.10.220">
    <property type="entry name" value="predicted glycosyltransferase like domains"/>
    <property type="match status" value="1"/>
</dbReference>
<dbReference type="RefSeq" id="WP_157898657.1">
    <property type="nucleotide sequence ID" value="NZ_CP015136.1"/>
</dbReference>
<organism evidence="3 4">
    <name type="scientific">Luteitalea pratensis</name>
    <dbReference type="NCBI Taxonomy" id="1855912"/>
    <lineage>
        <taxon>Bacteria</taxon>
        <taxon>Pseudomonadati</taxon>
        <taxon>Acidobacteriota</taxon>
        <taxon>Vicinamibacteria</taxon>
        <taxon>Vicinamibacterales</taxon>
        <taxon>Vicinamibacteraceae</taxon>
        <taxon>Luteitalea</taxon>
    </lineage>
</organism>
<evidence type="ECO:0000313" key="4">
    <source>
        <dbReference type="Proteomes" id="UP000076079"/>
    </source>
</evidence>
<gene>
    <name evidence="3" type="ORF">LuPra_00549</name>
</gene>
<dbReference type="InterPro" id="IPR009875">
    <property type="entry name" value="PilZ_domain"/>
</dbReference>
<keyword evidence="4" id="KW-1185">Reference proteome</keyword>